<dbReference type="PANTHER" id="PTHR43625">
    <property type="entry name" value="AFLATOXIN B1 ALDEHYDE REDUCTASE"/>
    <property type="match status" value="1"/>
</dbReference>
<dbReference type="InterPro" id="IPR023210">
    <property type="entry name" value="NADP_OxRdtase_dom"/>
</dbReference>
<dbReference type="InterPro" id="IPR036812">
    <property type="entry name" value="NAD(P)_OxRdtase_dom_sf"/>
</dbReference>
<proteinExistence type="predicted"/>
<dbReference type="AlphaFoldDB" id="A0A316DAY0"/>
<feature type="domain" description="NADP-dependent oxidoreductase" evidence="2">
    <location>
        <begin position="16"/>
        <end position="308"/>
    </location>
</feature>
<dbReference type="GO" id="GO:0005829">
    <property type="term" value="C:cytosol"/>
    <property type="evidence" value="ECO:0007669"/>
    <property type="project" value="UniProtKB-ARBA"/>
</dbReference>
<evidence type="ECO:0000259" key="2">
    <source>
        <dbReference type="Pfam" id="PF00248"/>
    </source>
</evidence>
<dbReference type="InterPro" id="IPR050791">
    <property type="entry name" value="Aldo-Keto_reductase"/>
</dbReference>
<dbReference type="GO" id="GO:0016491">
    <property type="term" value="F:oxidoreductase activity"/>
    <property type="evidence" value="ECO:0007669"/>
    <property type="project" value="UniProtKB-KW"/>
</dbReference>
<evidence type="ECO:0000313" key="3">
    <source>
        <dbReference type="EMBL" id="PWK13061.1"/>
    </source>
</evidence>
<dbReference type="PRINTS" id="PR00069">
    <property type="entry name" value="ALDKETRDTASE"/>
</dbReference>
<evidence type="ECO:0000256" key="1">
    <source>
        <dbReference type="ARBA" id="ARBA00023002"/>
    </source>
</evidence>
<protein>
    <submittedName>
        <fullName evidence="3">Aryl-alcohol dehydrogenase-like predicted oxidoreductase</fullName>
    </submittedName>
</protein>
<keyword evidence="4" id="KW-1185">Reference proteome</keyword>
<dbReference type="SUPFAM" id="SSF51430">
    <property type="entry name" value="NAD(P)-linked oxidoreductase"/>
    <property type="match status" value="1"/>
</dbReference>
<dbReference type="Gene3D" id="3.20.20.100">
    <property type="entry name" value="NADP-dependent oxidoreductase domain"/>
    <property type="match status" value="1"/>
</dbReference>
<dbReference type="Proteomes" id="UP000245634">
    <property type="component" value="Unassembled WGS sequence"/>
</dbReference>
<dbReference type="EMBL" id="QGGL01000008">
    <property type="protein sequence ID" value="PWK13061.1"/>
    <property type="molecule type" value="Genomic_DNA"/>
</dbReference>
<reference evidence="3 4" key="1">
    <citation type="submission" date="2018-05" db="EMBL/GenBank/DDBJ databases">
        <title>Genomic Encyclopedia of Type Strains, Phase IV (KMG-IV): sequencing the most valuable type-strain genomes for metagenomic binning, comparative biology and taxonomic classification.</title>
        <authorList>
            <person name="Goeker M."/>
        </authorList>
    </citation>
    <scope>NUCLEOTIDE SEQUENCE [LARGE SCALE GENOMIC DNA]</scope>
    <source>
        <strain evidence="3 4">DSM 18773</strain>
    </source>
</reference>
<name>A0A316DAY0_9BACL</name>
<dbReference type="RefSeq" id="WP_109689012.1">
    <property type="nucleotide sequence ID" value="NZ_QGGL01000008.1"/>
</dbReference>
<dbReference type="OrthoDB" id="249577at2"/>
<dbReference type="InterPro" id="IPR020471">
    <property type="entry name" value="AKR"/>
</dbReference>
<dbReference type="Pfam" id="PF00248">
    <property type="entry name" value="Aldo_ket_red"/>
    <property type="match status" value="1"/>
</dbReference>
<gene>
    <name evidence="3" type="ORF">C7459_10879</name>
</gene>
<keyword evidence="1" id="KW-0560">Oxidoreductase</keyword>
<organism evidence="3 4">
    <name type="scientific">Tumebacillus permanentifrigoris</name>
    <dbReference type="NCBI Taxonomy" id="378543"/>
    <lineage>
        <taxon>Bacteria</taxon>
        <taxon>Bacillati</taxon>
        <taxon>Bacillota</taxon>
        <taxon>Bacilli</taxon>
        <taxon>Bacillales</taxon>
        <taxon>Alicyclobacillaceae</taxon>
        <taxon>Tumebacillus</taxon>
    </lineage>
</organism>
<dbReference type="PANTHER" id="PTHR43625:SF40">
    <property type="entry name" value="ALDO-KETO REDUCTASE YAKC [NADP(+)]"/>
    <property type="match status" value="1"/>
</dbReference>
<comment type="caution">
    <text evidence="3">The sequence shown here is derived from an EMBL/GenBank/DDBJ whole genome shotgun (WGS) entry which is preliminary data.</text>
</comment>
<dbReference type="CDD" id="cd19076">
    <property type="entry name" value="AKR_AKR13A_13D"/>
    <property type="match status" value="1"/>
</dbReference>
<dbReference type="FunFam" id="3.20.20.100:FF:000004">
    <property type="entry name" value="Oxidoreductase, aldo/keto reductase"/>
    <property type="match status" value="1"/>
</dbReference>
<accession>A0A316DAY0</accession>
<sequence>MKKRHLGKSGLEVSAVGLGCMSMSPDYYGAADEAESIRTLHYALDIGVNFWDTANVYGGGHNEKLLSNVLRERRNEVVLATKFGFVRTAEGLIGINAKPDYLKEECDRSLQRLGVDHIDLYYMHRLDTSVPIEETVGAMAELVQAGKVRALGLSEVSAATLRRAYAVHPIAAVQSEYSLWSRDIEVEVIPTCRELGVGLVPYSPLGRGFLTGQIKSPDDFAPDDFRKGLPRFQGENFQLNLDLVRELESLAQERGVKASQLALAWVLAQGEDMVPIPGTTKRANLKDNADAADLNLSADELARINAIAEKTAGMRYGEFAMKFTNL</sequence>
<evidence type="ECO:0000313" key="4">
    <source>
        <dbReference type="Proteomes" id="UP000245634"/>
    </source>
</evidence>